<comment type="subcellular location">
    <subcellularLocation>
        <location evidence="1">Mitochondrion outer membrane</location>
    </subcellularLocation>
</comment>
<sequence length="294" mass="33490">MEYILKPFLFSSDLLEEAVEVVIDSGEIPWPQDVTLCVPPLSTQVTLHEQAECLATQAFLRMHGLRFTLDERPNAEFMSLTSKLPLLKVDDHFVAGFDAIVAYARLRIRKQLTDEQESAIRPYVEMVQVTVKNAELYAAWFDDTNFKEVTSPRYGSPYTFPLNKILPLLKRVQIKTYLGQNSPLASLDDVRESLQCDLKALSERLGPRPYFLDDVNTNELDALVFGHLTAILTSKLPNGNLVEQIHRHQNLVTFCQRVDRMFFAKEVGLNNDLYNTTVVTGVRRLPQMIIKSDA</sequence>
<evidence type="ECO:0000259" key="8">
    <source>
        <dbReference type="Pfam" id="PF17171"/>
    </source>
</evidence>
<organism evidence="9 10">
    <name type="scientific">Hypsibius exemplaris</name>
    <name type="common">Freshwater tardigrade</name>
    <dbReference type="NCBI Taxonomy" id="2072580"/>
    <lineage>
        <taxon>Eukaryota</taxon>
        <taxon>Metazoa</taxon>
        <taxon>Ecdysozoa</taxon>
        <taxon>Tardigrada</taxon>
        <taxon>Eutardigrada</taxon>
        <taxon>Parachela</taxon>
        <taxon>Hypsibioidea</taxon>
        <taxon>Hypsibiidae</taxon>
        <taxon>Hypsibius</taxon>
    </lineage>
</organism>
<feature type="domain" description="Mitochondrial outer membrane transport complex Sam37/metaxin N-terminal" evidence="7">
    <location>
        <begin position="53"/>
        <end position="171"/>
    </location>
</feature>
<evidence type="ECO:0000256" key="1">
    <source>
        <dbReference type="ARBA" id="ARBA00004294"/>
    </source>
</evidence>
<feature type="domain" description="Metaxin glutathione S-transferase" evidence="8">
    <location>
        <begin position="195"/>
        <end position="258"/>
    </location>
</feature>
<proteinExistence type="predicted"/>
<keyword evidence="5" id="KW-0496">Mitochondrion</keyword>
<evidence type="ECO:0000313" key="9">
    <source>
        <dbReference type="EMBL" id="OWA52137.1"/>
    </source>
</evidence>
<dbReference type="GO" id="GO:0001401">
    <property type="term" value="C:SAM complex"/>
    <property type="evidence" value="ECO:0007669"/>
    <property type="project" value="InterPro"/>
</dbReference>
<protein>
    <submittedName>
        <fullName evidence="9">Metaxin-2</fullName>
    </submittedName>
</protein>
<dbReference type="PANTHER" id="PTHR12289:SF38">
    <property type="entry name" value="METAXIN-2"/>
    <property type="match status" value="1"/>
</dbReference>
<name>A0A9X6NDJ4_HYPEX</name>
<evidence type="ECO:0000256" key="6">
    <source>
        <dbReference type="ARBA" id="ARBA00023136"/>
    </source>
</evidence>
<dbReference type="GO" id="GO:0007005">
    <property type="term" value="P:mitochondrion organization"/>
    <property type="evidence" value="ECO:0007669"/>
    <property type="project" value="TreeGrafter"/>
</dbReference>
<dbReference type="OrthoDB" id="198787at2759"/>
<evidence type="ECO:0000259" key="7">
    <source>
        <dbReference type="Pfam" id="PF10568"/>
    </source>
</evidence>
<dbReference type="EMBL" id="MTYJ01000253">
    <property type="protein sequence ID" value="OWA52137.1"/>
    <property type="molecule type" value="Genomic_DNA"/>
</dbReference>
<evidence type="ECO:0000313" key="10">
    <source>
        <dbReference type="Proteomes" id="UP000192578"/>
    </source>
</evidence>
<evidence type="ECO:0000256" key="4">
    <source>
        <dbReference type="ARBA" id="ARBA00022927"/>
    </source>
</evidence>
<dbReference type="Pfam" id="PF10568">
    <property type="entry name" value="Tom37"/>
    <property type="match status" value="1"/>
</dbReference>
<dbReference type="InterPro" id="IPR019564">
    <property type="entry name" value="Sam37/metaxin_N"/>
</dbReference>
<dbReference type="Proteomes" id="UP000192578">
    <property type="component" value="Unassembled WGS sequence"/>
</dbReference>
<dbReference type="Pfam" id="PF17171">
    <property type="entry name" value="GST_C_6"/>
    <property type="match status" value="1"/>
</dbReference>
<reference evidence="10" key="1">
    <citation type="submission" date="2017-01" db="EMBL/GenBank/DDBJ databases">
        <title>Comparative genomics of anhydrobiosis in the tardigrade Hypsibius dujardini.</title>
        <authorList>
            <person name="Yoshida Y."/>
            <person name="Koutsovoulos G."/>
            <person name="Laetsch D."/>
            <person name="Stevens L."/>
            <person name="Kumar S."/>
            <person name="Horikawa D."/>
            <person name="Ishino K."/>
            <person name="Komine S."/>
            <person name="Tomita M."/>
            <person name="Blaxter M."/>
            <person name="Arakawa K."/>
        </authorList>
    </citation>
    <scope>NUCLEOTIDE SEQUENCE [LARGE SCALE GENOMIC DNA]</scope>
    <source>
        <strain evidence="10">Z151</strain>
    </source>
</reference>
<keyword evidence="10" id="KW-1185">Reference proteome</keyword>
<evidence type="ECO:0000256" key="5">
    <source>
        <dbReference type="ARBA" id="ARBA00023128"/>
    </source>
</evidence>
<evidence type="ECO:0000256" key="2">
    <source>
        <dbReference type="ARBA" id="ARBA00022448"/>
    </source>
</evidence>
<keyword evidence="3" id="KW-1000">Mitochondrion outer membrane</keyword>
<dbReference type="PANTHER" id="PTHR12289">
    <property type="entry name" value="METAXIN RELATED"/>
    <property type="match status" value="1"/>
</dbReference>
<dbReference type="InterPro" id="IPR033468">
    <property type="entry name" value="Metaxin_GST"/>
</dbReference>
<dbReference type="InterPro" id="IPR050931">
    <property type="entry name" value="Mito_Protein_Transport_Metaxin"/>
</dbReference>
<gene>
    <name evidence="9" type="ORF">BV898_16598</name>
</gene>
<accession>A0A9X6NDJ4</accession>
<dbReference type="AlphaFoldDB" id="A0A9X6NDJ4"/>
<dbReference type="GO" id="GO:0015031">
    <property type="term" value="P:protein transport"/>
    <property type="evidence" value="ECO:0007669"/>
    <property type="project" value="UniProtKB-KW"/>
</dbReference>
<evidence type="ECO:0000256" key="3">
    <source>
        <dbReference type="ARBA" id="ARBA00022787"/>
    </source>
</evidence>
<keyword evidence="4" id="KW-0653">Protein transport</keyword>
<keyword evidence="6" id="KW-0472">Membrane</keyword>
<keyword evidence="2" id="KW-0813">Transport</keyword>
<comment type="caution">
    <text evidence="9">The sequence shown here is derived from an EMBL/GenBank/DDBJ whole genome shotgun (WGS) entry which is preliminary data.</text>
</comment>